<dbReference type="RefSeq" id="WP_143041515.1">
    <property type="nucleotide sequence ID" value="NZ_FNHI01000015.1"/>
</dbReference>
<dbReference type="OrthoDB" id="9800154at2"/>
<evidence type="ECO:0000313" key="2">
    <source>
        <dbReference type="EMBL" id="SDM90256.1"/>
    </source>
</evidence>
<dbReference type="InterPro" id="IPR000014">
    <property type="entry name" value="PAS"/>
</dbReference>
<name>A0A1G9X1D2_9ACTN</name>
<dbReference type="PROSITE" id="PS50112">
    <property type="entry name" value="PAS"/>
    <property type="match status" value="1"/>
</dbReference>
<keyword evidence="3" id="KW-1185">Reference proteome</keyword>
<proteinExistence type="predicted"/>
<gene>
    <name evidence="2" type="ORF">SAMN05444921_1151</name>
</gene>
<feature type="non-terminal residue" evidence="2">
    <location>
        <position position="67"/>
    </location>
</feature>
<dbReference type="AlphaFoldDB" id="A0A1G9X1D2"/>
<organism evidence="2 3">
    <name type="scientific">Streptomyces wuyuanensis</name>
    <dbReference type="NCBI Taxonomy" id="1196353"/>
    <lineage>
        <taxon>Bacteria</taxon>
        <taxon>Bacillati</taxon>
        <taxon>Actinomycetota</taxon>
        <taxon>Actinomycetes</taxon>
        <taxon>Kitasatosporales</taxon>
        <taxon>Streptomycetaceae</taxon>
        <taxon>Streptomyces</taxon>
    </lineage>
</organism>
<dbReference type="EMBL" id="FNHI01000015">
    <property type="protein sequence ID" value="SDM90256.1"/>
    <property type="molecule type" value="Genomic_DNA"/>
</dbReference>
<dbReference type="Gene3D" id="3.30.450.20">
    <property type="entry name" value="PAS domain"/>
    <property type="match status" value="1"/>
</dbReference>
<dbReference type="InterPro" id="IPR035965">
    <property type="entry name" value="PAS-like_dom_sf"/>
</dbReference>
<reference evidence="3" key="1">
    <citation type="submission" date="2016-10" db="EMBL/GenBank/DDBJ databases">
        <authorList>
            <person name="Varghese N."/>
            <person name="Submissions S."/>
        </authorList>
    </citation>
    <scope>NUCLEOTIDE SEQUENCE [LARGE SCALE GENOMIC DNA]</scope>
    <source>
        <strain evidence="3">CGMCC 4.7042</strain>
    </source>
</reference>
<dbReference type="SUPFAM" id="SSF55785">
    <property type="entry name" value="PYP-like sensor domain (PAS domain)"/>
    <property type="match status" value="1"/>
</dbReference>
<accession>A0A1G9X1D2</accession>
<dbReference type="NCBIfam" id="TIGR00229">
    <property type="entry name" value="sensory_box"/>
    <property type="match status" value="1"/>
</dbReference>
<dbReference type="Proteomes" id="UP000199063">
    <property type="component" value="Unassembled WGS sequence"/>
</dbReference>
<dbReference type="Pfam" id="PF13188">
    <property type="entry name" value="PAS_8"/>
    <property type="match status" value="1"/>
</dbReference>
<evidence type="ECO:0000313" key="3">
    <source>
        <dbReference type="Proteomes" id="UP000199063"/>
    </source>
</evidence>
<sequence length="67" mass="6899">MEGITTAVASESDLDTGIAGSCHCRTIPRPGARAGSAEERFRGLLEAAPDAMVIVDDGGTIRLVNAQ</sequence>
<protein>
    <submittedName>
        <fullName evidence="2">PAS domain S-box-containing protein</fullName>
    </submittedName>
</protein>
<feature type="domain" description="PAS" evidence="1">
    <location>
        <begin position="37"/>
        <end position="67"/>
    </location>
</feature>
<dbReference type="GeneID" id="40831636"/>
<evidence type="ECO:0000259" key="1">
    <source>
        <dbReference type="PROSITE" id="PS50112"/>
    </source>
</evidence>
<dbReference type="STRING" id="1196353.SAMN05444921_1151"/>